<evidence type="ECO:0000256" key="4">
    <source>
        <dbReference type="ARBA" id="ARBA00022692"/>
    </source>
</evidence>
<dbReference type="GO" id="GO:0005789">
    <property type="term" value="C:endoplasmic reticulum membrane"/>
    <property type="evidence" value="ECO:0007669"/>
    <property type="project" value="UniProtKB-SubCell"/>
</dbReference>
<keyword evidence="5" id="KW-0256">Endoplasmic reticulum</keyword>
<evidence type="ECO:0000256" key="7">
    <source>
        <dbReference type="ARBA" id="ARBA00022927"/>
    </source>
</evidence>
<name>A0A0G4EY80_9ALVE</name>
<comment type="similarity">
    <text evidence="2">Belongs to the ERD2 family.</text>
</comment>
<keyword evidence="4 11" id="KW-0812">Transmembrane</keyword>
<keyword evidence="6" id="KW-0931">ER-Golgi transport</keyword>
<keyword evidence="8 11" id="KW-1133">Transmembrane helix</keyword>
<protein>
    <recommendedName>
        <fullName evidence="13">ER lumen protein-retaining receptor</fullName>
    </recommendedName>
</protein>
<evidence type="ECO:0000313" key="12">
    <source>
        <dbReference type="EMBL" id="CEM04300.1"/>
    </source>
</evidence>
<dbReference type="GO" id="GO:0016192">
    <property type="term" value="P:vesicle-mediated transport"/>
    <property type="evidence" value="ECO:0007669"/>
    <property type="project" value="UniProtKB-KW"/>
</dbReference>
<keyword evidence="10" id="KW-0675">Receptor</keyword>
<evidence type="ECO:0000256" key="3">
    <source>
        <dbReference type="ARBA" id="ARBA00022448"/>
    </source>
</evidence>
<reference evidence="12" key="1">
    <citation type="submission" date="2014-11" db="EMBL/GenBank/DDBJ databases">
        <authorList>
            <person name="Otto D Thomas"/>
            <person name="Naeem Raeece"/>
        </authorList>
    </citation>
    <scope>NUCLEOTIDE SEQUENCE</scope>
</reference>
<evidence type="ECO:0000256" key="5">
    <source>
        <dbReference type="ARBA" id="ARBA00022824"/>
    </source>
</evidence>
<dbReference type="PhylomeDB" id="A0A0G4EY80"/>
<evidence type="ECO:0000256" key="8">
    <source>
        <dbReference type="ARBA" id="ARBA00022989"/>
    </source>
</evidence>
<dbReference type="Pfam" id="PF00810">
    <property type="entry name" value="ER_lumen_recept"/>
    <property type="match status" value="1"/>
</dbReference>
<evidence type="ECO:0000256" key="2">
    <source>
        <dbReference type="ARBA" id="ARBA00010120"/>
    </source>
</evidence>
<dbReference type="AlphaFoldDB" id="A0A0G4EY80"/>
<evidence type="ECO:0000256" key="10">
    <source>
        <dbReference type="ARBA" id="ARBA00023170"/>
    </source>
</evidence>
<dbReference type="InterPro" id="IPR000133">
    <property type="entry name" value="ER_ret_rcpt"/>
</dbReference>
<dbReference type="VEuPathDB" id="CryptoDB:Cvel_14250"/>
<evidence type="ECO:0000256" key="6">
    <source>
        <dbReference type="ARBA" id="ARBA00022892"/>
    </source>
</evidence>
<dbReference type="PANTHER" id="PTHR10585">
    <property type="entry name" value="ER LUMEN PROTEIN RETAINING RECEPTOR"/>
    <property type="match status" value="1"/>
</dbReference>
<keyword evidence="3" id="KW-0813">Transport</keyword>
<evidence type="ECO:0000256" key="1">
    <source>
        <dbReference type="ARBA" id="ARBA00004477"/>
    </source>
</evidence>
<proteinExistence type="inferred from homology"/>
<keyword evidence="7" id="KW-0653">Protein transport</keyword>
<feature type="transmembrane region" description="Helical" evidence="11">
    <location>
        <begin position="119"/>
        <end position="140"/>
    </location>
</feature>
<dbReference type="GO" id="GO:0006621">
    <property type="term" value="P:protein retention in ER lumen"/>
    <property type="evidence" value="ECO:0007669"/>
    <property type="project" value="InterPro"/>
</dbReference>
<comment type="subcellular location">
    <subcellularLocation>
        <location evidence="1">Endoplasmic reticulum membrane</location>
        <topology evidence="1">Multi-pass membrane protein</topology>
    </subcellularLocation>
</comment>
<dbReference type="EMBL" id="CDMZ01000007">
    <property type="protein sequence ID" value="CEM04300.1"/>
    <property type="molecule type" value="Genomic_DNA"/>
</dbReference>
<sequence length="183" mass="21739">MQELYLIVFMTRYLDLFFHFVSVYNTVMKITFISSTAYLIYLMRFKAPINTTYDRSADNFSYEKFLLPPCLVLAFLTAEEWEFTEILWTFSIWLESVSIIPQLALLQKMREVENLTSDFVGAMGIYRALYILNWVYRFYTEGYVNWIGWVGGLIQTALYCDFFYYYVKSKIAGEKLRLPMAIV</sequence>
<dbReference type="GO" id="GO:0015031">
    <property type="term" value="P:protein transport"/>
    <property type="evidence" value="ECO:0007669"/>
    <property type="project" value="UniProtKB-KW"/>
</dbReference>
<accession>A0A0G4EY80</accession>
<gene>
    <name evidence="12" type="ORF">Cvel_14250</name>
</gene>
<evidence type="ECO:0000256" key="9">
    <source>
        <dbReference type="ARBA" id="ARBA00023136"/>
    </source>
</evidence>
<dbReference type="GO" id="GO:0046923">
    <property type="term" value="F:ER retention sequence binding"/>
    <property type="evidence" value="ECO:0007669"/>
    <property type="project" value="InterPro"/>
</dbReference>
<feature type="transmembrane region" description="Helical" evidence="11">
    <location>
        <begin position="146"/>
        <end position="167"/>
    </location>
</feature>
<evidence type="ECO:0008006" key="13">
    <source>
        <dbReference type="Google" id="ProtNLM"/>
    </source>
</evidence>
<feature type="transmembrane region" description="Helical" evidence="11">
    <location>
        <begin position="16"/>
        <end position="41"/>
    </location>
</feature>
<evidence type="ECO:0000256" key="11">
    <source>
        <dbReference type="SAM" id="Phobius"/>
    </source>
</evidence>
<keyword evidence="9 11" id="KW-0472">Membrane</keyword>
<dbReference type="PRINTS" id="PR00660">
    <property type="entry name" value="ERLUMENR"/>
</dbReference>
<organism evidence="12">
    <name type="scientific">Chromera velia CCMP2878</name>
    <dbReference type="NCBI Taxonomy" id="1169474"/>
    <lineage>
        <taxon>Eukaryota</taxon>
        <taxon>Sar</taxon>
        <taxon>Alveolata</taxon>
        <taxon>Colpodellida</taxon>
        <taxon>Chromeraceae</taxon>
        <taxon>Chromera</taxon>
    </lineage>
</organism>